<dbReference type="Pfam" id="PF08267">
    <property type="entry name" value="Meth_synt_1"/>
    <property type="match status" value="1"/>
</dbReference>
<proteinExistence type="inferred from homology"/>
<evidence type="ECO:0000259" key="16">
    <source>
        <dbReference type="Pfam" id="PF08267"/>
    </source>
</evidence>
<dbReference type="CDD" id="cd03312">
    <property type="entry name" value="CIMS_N_terminal_like"/>
    <property type="match status" value="1"/>
</dbReference>
<evidence type="ECO:0000256" key="8">
    <source>
        <dbReference type="ARBA" id="ARBA00022679"/>
    </source>
</evidence>
<dbReference type="NCBIfam" id="TIGR01371">
    <property type="entry name" value="met_syn_B12ind"/>
    <property type="match status" value="1"/>
</dbReference>
<feature type="region of interest" description="Disordered" evidence="14">
    <location>
        <begin position="796"/>
        <end position="842"/>
    </location>
</feature>
<feature type="compositionally biased region" description="Basic and acidic residues" evidence="14">
    <location>
        <begin position="397"/>
        <end position="409"/>
    </location>
</feature>
<comment type="cofactor">
    <cofactor evidence="1">
        <name>Zn(2+)</name>
        <dbReference type="ChEBI" id="CHEBI:29105"/>
    </cofactor>
</comment>
<name>A0A8H4L2Q3_9HYPO</name>
<feature type="region of interest" description="Disordered" evidence="14">
    <location>
        <begin position="854"/>
        <end position="1031"/>
    </location>
</feature>
<dbReference type="SMART" id="SM00384">
    <property type="entry name" value="AT_hook"/>
    <property type="match status" value="2"/>
</dbReference>
<dbReference type="PANTHER" id="PTHR30519">
    <property type="entry name" value="5-METHYLTETRAHYDROPTEROYLTRIGLUTAMATE--HOMOCYSTEINE METHYLTRANSFERASE"/>
    <property type="match status" value="1"/>
</dbReference>
<evidence type="ECO:0000256" key="12">
    <source>
        <dbReference type="ARBA" id="ARBA00030765"/>
    </source>
</evidence>
<feature type="compositionally biased region" description="Basic and acidic residues" evidence="14">
    <location>
        <begin position="1138"/>
        <end position="1153"/>
    </location>
</feature>
<dbReference type="Gene3D" id="3.20.20.210">
    <property type="match status" value="2"/>
</dbReference>
<evidence type="ECO:0000256" key="5">
    <source>
        <dbReference type="ARBA" id="ARBA00012034"/>
    </source>
</evidence>
<comment type="caution">
    <text evidence="17">The sequence shown here is derived from an EMBL/GenBank/DDBJ whole genome shotgun (WGS) entry which is preliminary data.</text>
</comment>
<feature type="compositionally biased region" description="Basic and acidic residues" evidence="14">
    <location>
        <begin position="1340"/>
        <end position="1349"/>
    </location>
</feature>
<dbReference type="NCBIfam" id="NF003556">
    <property type="entry name" value="PRK05222.1"/>
    <property type="match status" value="1"/>
</dbReference>
<dbReference type="InterPro" id="IPR017956">
    <property type="entry name" value="AT_hook_DNA-bd_motif"/>
</dbReference>
<dbReference type="GO" id="GO:0032259">
    <property type="term" value="P:methylation"/>
    <property type="evidence" value="ECO:0007669"/>
    <property type="project" value="UniProtKB-KW"/>
</dbReference>
<feature type="compositionally biased region" description="Polar residues" evidence="14">
    <location>
        <begin position="1251"/>
        <end position="1266"/>
    </location>
</feature>
<dbReference type="FunFam" id="3.20.20.210:FF:000002">
    <property type="entry name" value="5-methyltetrahydropteroyltriglutamate--homocysteine methyltransferase"/>
    <property type="match status" value="1"/>
</dbReference>
<dbReference type="GO" id="GO:0003677">
    <property type="term" value="F:DNA binding"/>
    <property type="evidence" value="ECO:0007669"/>
    <property type="project" value="InterPro"/>
</dbReference>
<feature type="compositionally biased region" description="Pro residues" evidence="14">
    <location>
        <begin position="1020"/>
        <end position="1030"/>
    </location>
</feature>
<dbReference type="UniPathway" id="UPA00051">
    <property type="reaction ID" value="UER00082"/>
</dbReference>
<feature type="compositionally biased region" description="Polar residues" evidence="14">
    <location>
        <begin position="385"/>
        <end position="396"/>
    </location>
</feature>
<feature type="domain" description="Cobalamin-independent methionine synthase MetE N-terminal" evidence="16">
    <location>
        <begin position="4"/>
        <end position="317"/>
    </location>
</feature>
<comment type="function">
    <text evidence="2">Catalyzes the transfer of a methyl group from 5-methyltetrahydrofolate to homocysteine resulting in methionine formation.</text>
</comment>
<comment type="pathway">
    <text evidence="3">Amino-acid biosynthesis; L-methionine biosynthesis via de novo pathway; L-methionine from L-homocysteine (MetE route): step 1/1.</text>
</comment>
<dbReference type="HAMAP" id="MF_00172">
    <property type="entry name" value="Meth_synth"/>
    <property type="match status" value="1"/>
</dbReference>
<evidence type="ECO:0000313" key="17">
    <source>
        <dbReference type="EMBL" id="KAF4460931.1"/>
    </source>
</evidence>
<dbReference type="EC" id="2.1.1.14" evidence="5"/>
<keyword evidence="9" id="KW-0479">Metal-binding</keyword>
<dbReference type="InterPro" id="IPR038071">
    <property type="entry name" value="UROD/MetE-like_sf"/>
</dbReference>
<dbReference type="InterPro" id="IPR013215">
    <property type="entry name" value="Cbl-indep_Met_Synth_N"/>
</dbReference>
<comment type="similarity">
    <text evidence="4">Belongs to the vitamin-B12 independent methionine synthase family.</text>
</comment>
<feature type="compositionally biased region" description="Basic and acidic residues" evidence="14">
    <location>
        <begin position="1239"/>
        <end position="1250"/>
    </location>
</feature>
<dbReference type="InterPro" id="IPR006276">
    <property type="entry name" value="Cobalamin-indep_Met_synthase"/>
</dbReference>
<keyword evidence="7" id="KW-0028">Amino-acid biosynthesis</keyword>
<keyword evidence="6 17" id="KW-0489">Methyltransferase</keyword>
<evidence type="ECO:0000256" key="9">
    <source>
        <dbReference type="ARBA" id="ARBA00022723"/>
    </source>
</evidence>
<evidence type="ECO:0000256" key="2">
    <source>
        <dbReference type="ARBA" id="ARBA00002777"/>
    </source>
</evidence>
<feature type="domain" description="Cobalamin-independent methionine synthase MetE C-terminal/archaeal" evidence="15">
    <location>
        <begin position="435"/>
        <end position="758"/>
    </location>
</feature>
<dbReference type="EMBL" id="JAADYS010001822">
    <property type="protein sequence ID" value="KAF4460931.1"/>
    <property type="molecule type" value="Genomic_DNA"/>
</dbReference>
<feature type="compositionally biased region" description="Polar residues" evidence="14">
    <location>
        <begin position="821"/>
        <end position="842"/>
    </location>
</feature>
<evidence type="ECO:0000256" key="14">
    <source>
        <dbReference type="SAM" id="MobiDB-lite"/>
    </source>
</evidence>
<protein>
    <recommendedName>
        <fullName evidence="5">5-methyltetrahydropteroyltriglutamate--homocysteine S-methyltransferase</fullName>
        <ecNumber evidence="5">2.1.1.14</ecNumber>
    </recommendedName>
    <alternativeName>
        <fullName evidence="13">Cobalamin-independent methionine synthase</fullName>
    </alternativeName>
    <alternativeName>
        <fullName evidence="12">Methionine synthase, vitamin-B12 independent isozyme</fullName>
    </alternativeName>
</protein>
<feature type="region of interest" description="Disordered" evidence="14">
    <location>
        <begin position="1121"/>
        <end position="1365"/>
    </location>
</feature>
<evidence type="ECO:0000256" key="10">
    <source>
        <dbReference type="ARBA" id="ARBA00022833"/>
    </source>
</evidence>
<dbReference type="SUPFAM" id="SSF51726">
    <property type="entry name" value="UROD/MetE-like"/>
    <property type="match status" value="2"/>
</dbReference>
<dbReference type="GO" id="GO:0008270">
    <property type="term" value="F:zinc ion binding"/>
    <property type="evidence" value="ECO:0007669"/>
    <property type="project" value="InterPro"/>
</dbReference>
<evidence type="ECO:0000256" key="13">
    <source>
        <dbReference type="ARBA" id="ARBA00031314"/>
    </source>
</evidence>
<dbReference type="Pfam" id="PF01717">
    <property type="entry name" value="Meth_synt_2"/>
    <property type="match status" value="1"/>
</dbReference>
<keyword evidence="18" id="KW-1185">Reference proteome</keyword>
<feature type="compositionally biased region" description="Polar residues" evidence="14">
    <location>
        <begin position="1174"/>
        <end position="1184"/>
    </location>
</feature>
<feature type="compositionally biased region" description="Basic and acidic residues" evidence="14">
    <location>
        <begin position="1164"/>
        <end position="1173"/>
    </location>
</feature>
<feature type="compositionally biased region" description="Polar residues" evidence="14">
    <location>
        <begin position="1210"/>
        <end position="1220"/>
    </location>
</feature>
<keyword evidence="8 17" id="KW-0808">Transferase</keyword>
<feature type="compositionally biased region" description="Basic residues" evidence="14">
    <location>
        <begin position="930"/>
        <end position="942"/>
    </location>
</feature>
<evidence type="ECO:0000256" key="6">
    <source>
        <dbReference type="ARBA" id="ARBA00022603"/>
    </source>
</evidence>
<organism evidence="17 18">
    <name type="scientific">Fusarium albosuccineum</name>
    <dbReference type="NCBI Taxonomy" id="1237068"/>
    <lineage>
        <taxon>Eukaryota</taxon>
        <taxon>Fungi</taxon>
        <taxon>Dikarya</taxon>
        <taxon>Ascomycota</taxon>
        <taxon>Pezizomycotina</taxon>
        <taxon>Sordariomycetes</taxon>
        <taxon>Hypocreomycetidae</taxon>
        <taxon>Hypocreales</taxon>
        <taxon>Nectriaceae</taxon>
        <taxon>Fusarium</taxon>
        <taxon>Fusarium decemcellulare species complex</taxon>
    </lineage>
</organism>
<dbReference type="Proteomes" id="UP000554235">
    <property type="component" value="Unassembled WGS sequence"/>
</dbReference>
<feature type="region of interest" description="Disordered" evidence="14">
    <location>
        <begin position="384"/>
        <end position="409"/>
    </location>
</feature>
<accession>A0A8H4L2Q3</accession>
<evidence type="ECO:0000256" key="1">
    <source>
        <dbReference type="ARBA" id="ARBA00001947"/>
    </source>
</evidence>
<dbReference type="InterPro" id="IPR002629">
    <property type="entry name" value="Met_Synth_C/arc"/>
</dbReference>
<evidence type="ECO:0000313" key="18">
    <source>
        <dbReference type="Proteomes" id="UP000554235"/>
    </source>
</evidence>
<feature type="compositionally biased region" description="Basic and acidic residues" evidence="14">
    <location>
        <begin position="1267"/>
        <end position="1296"/>
    </location>
</feature>
<reference evidence="17 18" key="1">
    <citation type="submission" date="2020-01" db="EMBL/GenBank/DDBJ databases">
        <title>Identification and distribution of gene clusters putatively required for synthesis of sphingolipid metabolism inhibitors in phylogenetically diverse species of the filamentous fungus Fusarium.</title>
        <authorList>
            <person name="Kim H.-S."/>
            <person name="Busman M."/>
            <person name="Brown D.W."/>
            <person name="Divon H."/>
            <person name="Uhlig S."/>
            <person name="Proctor R.H."/>
        </authorList>
    </citation>
    <scope>NUCLEOTIDE SEQUENCE [LARGE SCALE GENOMIC DNA]</scope>
    <source>
        <strain evidence="17 18">NRRL 20459</strain>
    </source>
</reference>
<evidence type="ECO:0000256" key="3">
    <source>
        <dbReference type="ARBA" id="ARBA00004681"/>
    </source>
</evidence>
<evidence type="ECO:0000256" key="7">
    <source>
        <dbReference type="ARBA" id="ARBA00022605"/>
    </source>
</evidence>
<evidence type="ECO:0000256" key="11">
    <source>
        <dbReference type="ARBA" id="ARBA00023167"/>
    </source>
</evidence>
<dbReference type="OrthoDB" id="1053771at2759"/>
<dbReference type="GO" id="GO:0003871">
    <property type="term" value="F:5-methyltetrahydropteroyltriglutamate-homocysteine S-methyltransferase activity"/>
    <property type="evidence" value="ECO:0007669"/>
    <property type="project" value="UniProtKB-EC"/>
</dbReference>
<sequence>MVQSAILGFPRMGVNRDLKKATEAYWGGKISQADLLAEAKRLRLAHWKIQQDAGVDVIPSNDFALYDQVLHQIQDFGAVPERYTKDGLDPIDQYFAMGRGHQKEGVDVPSLEMVKWFDSNYHYVKPTLQDNQTFKLAESPKAVNEYKEAKEAGISTRPVLVGPVSFLHLGKADRGQSVEPIDLLEKLLPVYEQLLTQLKEAGAETVQIDEPVLVFDLPAKTKAAFKPAYEKFASLGDKIPKLVFTTYFGDIVHNLDLLPKDIYGVHIDLVRNPEQLEKVLGALGPNTVLSAGVVDGRNIWKTNLKRAIETVETAIQKLGKDRVIAATSSSLLHTPHTLASEKKLDAEIADWFSFATEKASEIALIAKAVTEGPAAVREQLEANAKSMQARATSTRTNDPKVKDRQSKITEQDYNRKNEFPERISQQQKKLNLPLFPTTTIGSFPQTKEIRVQRNKYTKGEITLQEYDRFIEKEIEDNIKIQEELGLDVFVHGEPERNDMVQFFGERLDGYAFTTHAWVQSYGSRCVRPPIIVGDISRPAPMTVKESKYAVSVSKKPMKGMLTGPVTCLRWSFPRDDVHQSVQAEQLALALRDEVVDLEKAGVDVIQVDEPALREGLPLRSGEERDAYLKWAVKAFRLSTAGVEDSTQIHSHFCYSEFQDFFHAIAALDADVLSIENSKSDAKLLRVFVDSAYPRHIGPGVYDIHSPRVPSEQEIKDRIEEMLQFLKPEQLWIDPDCGLKTRQWKETKEALINMVNAAKYFRTNCDSQAVAKNTISTSITAFVRLLTSMPPIIILDSDDDEDHSYSPERGPQAPIAPAEAESTGTHSSGRVSRATTSTDPSFFQNVYDEQNDAARGYVPEGTNGSPDRDRISSSEMTAPAPFKRTVTGLIEPSSHGPDEWTQASTPGRKKAPTAVMDDPWDVPSSPEADRRHRVTKIRIKRKQPPQVAQPVSKIAPDFSGRPYESNPVPGHGGSEGSPSGRRKRRKKEYSEPSQQGSNEVDLVTIPFSNDMDGERRESQPEPTPSMLPPTLPVNEDVSFYIAAKPLTDTQKMEYDSVHLPSSDSHDQPLPPIYQFNIQKIDSSGSATNVNTPRSNATCLMSTAPPPSSVMGPTRTTVERFAGQRWDSSPDIIAGVESPTRTKEITQREEPRQGRSVEPVAGEATEVEKISRLETELSSVETTAIKNNPGAVEPPTKTKKARGRPKKKAVAETTQSTDQTPSHPVDAENVTKPKKKRGRPRKADQPAKEKSPQVETLPSPNDNVSSADEASHSETKPEAQPKLEEIKANKAHAGREESPVEDQIPFDHRAVLKESSPNTVTKADPNLEEKTPSKPSSATNSAKKEEQKEENPAIASKGTTPSKGLSALLNKPVYRVGLSKRSRIAPLLKCLRK</sequence>
<evidence type="ECO:0000256" key="4">
    <source>
        <dbReference type="ARBA" id="ARBA00009553"/>
    </source>
</evidence>
<dbReference type="CDD" id="cd03311">
    <property type="entry name" value="CIMS_C_terminal_like"/>
    <property type="match status" value="1"/>
</dbReference>
<evidence type="ECO:0000259" key="15">
    <source>
        <dbReference type="Pfam" id="PF01717"/>
    </source>
</evidence>
<gene>
    <name evidence="17" type="ORF">FALBO_12271</name>
</gene>
<dbReference type="GO" id="GO:0071265">
    <property type="term" value="P:L-methionine biosynthetic process"/>
    <property type="evidence" value="ECO:0007669"/>
    <property type="project" value="UniProtKB-ARBA"/>
</dbReference>
<keyword evidence="11" id="KW-0486">Methionine biosynthesis</keyword>
<keyword evidence="10" id="KW-0862">Zinc</keyword>
<feature type="compositionally biased region" description="Basic residues" evidence="14">
    <location>
        <begin position="1195"/>
        <end position="1206"/>
    </location>
</feature>
<dbReference type="FunFam" id="3.20.20.210:FF:000003">
    <property type="entry name" value="5-methyltetrahydropteroyltriglutamate--homocysteine methyltransferase"/>
    <property type="match status" value="1"/>
</dbReference>